<evidence type="ECO:0000313" key="10">
    <source>
        <dbReference type="Proteomes" id="UP000678499"/>
    </source>
</evidence>
<keyword evidence="3" id="KW-0808">Transferase</keyword>
<evidence type="ECO:0000256" key="8">
    <source>
        <dbReference type="ARBA" id="ARBA00025707"/>
    </source>
</evidence>
<keyword evidence="6" id="KW-0594">Phospholipid biosynthesis</keyword>
<evidence type="ECO:0000256" key="5">
    <source>
        <dbReference type="ARBA" id="ARBA00023098"/>
    </source>
</evidence>
<keyword evidence="7" id="KW-1208">Phospholipid metabolism</keyword>
<dbReference type="OrthoDB" id="40021at2759"/>
<sequence length="124" mass="14039">MSPERKPLFCMNPILCPALVTLRFVSEVVIGAPFEVTSDLLDHFGVNLVCHGTKYYAMCEDGSDPYAEPKRRGIFKFVESGNQTTTEGIVSRIIRRRLEFEDRNRNKEEKEVKALAALEASKQS</sequence>
<dbReference type="GO" id="GO:0006646">
    <property type="term" value="P:phosphatidylethanolamine biosynthetic process"/>
    <property type="evidence" value="ECO:0007669"/>
    <property type="project" value="InterPro"/>
</dbReference>
<reference evidence="9" key="1">
    <citation type="submission" date="2020-11" db="EMBL/GenBank/DDBJ databases">
        <authorList>
            <person name="Tran Van P."/>
        </authorList>
    </citation>
    <scope>NUCLEOTIDE SEQUENCE</scope>
</reference>
<evidence type="ECO:0000256" key="1">
    <source>
        <dbReference type="ARBA" id="ARBA00010101"/>
    </source>
</evidence>
<dbReference type="AlphaFoldDB" id="A0A7R9BF12"/>
<dbReference type="PANTHER" id="PTHR45780">
    <property type="entry name" value="ETHANOLAMINE-PHOSPHATE CYTIDYLYLTRANSFERASE"/>
    <property type="match status" value="1"/>
</dbReference>
<comment type="similarity">
    <text evidence="1">Belongs to the cytidylyltransferase family.</text>
</comment>
<dbReference type="Gene3D" id="3.40.50.620">
    <property type="entry name" value="HUPs"/>
    <property type="match status" value="1"/>
</dbReference>
<protein>
    <submittedName>
        <fullName evidence="9">Uncharacterized protein</fullName>
    </submittedName>
</protein>
<evidence type="ECO:0000313" key="9">
    <source>
        <dbReference type="EMBL" id="CAD7272859.1"/>
    </source>
</evidence>
<dbReference type="GO" id="GO:0005737">
    <property type="term" value="C:cytoplasm"/>
    <property type="evidence" value="ECO:0007669"/>
    <property type="project" value="TreeGrafter"/>
</dbReference>
<keyword evidence="4" id="KW-0548">Nucleotidyltransferase</keyword>
<evidence type="ECO:0000256" key="4">
    <source>
        <dbReference type="ARBA" id="ARBA00022695"/>
    </source>
</evidence>
<evidence type="ECO:0000256" key="6">
    <source>
        <dbReference type="ARBA" id="ARBA00023209"/>
    </source>
</evidence>
<dbReference type="Proteomes" id="UP000678499">
    <property type="component" value="Unassembled WGS sequence"/>
</dbReference>
<proteinExistence type="inferred from homology"/>
<dbReference type="EMBL" id="CAJPEX010000070">
    <property type="protein sequence ID" value="CAG0913011.1"/>
    <property type="molecule type" value="Genomic_DNA"/>
</dbReference>
<dbReference type="InterPro" id="IPR044608">
    <property type="entry name" value="Ect1/PCYT2"/>
</dbReference>
<keyword evidence="10" id="KW-1185">Reference proteome</keyword>
<gene>
    <name evidence="9" type="ORF">NMOB1V02_LOCUS776</name>
</gene>
<dbReference type="EMBL" id="OA882107">
    <property type="protein sequence ID" value="CAD7272859.1"/>
    <property type="molecule type" value="Genomic_DNA"/>
</dbReference>
<evidence type="ECO:0000256" key="3">
    <source>
        <dbReference type="ARBA" id="ARBA00022679"/>
    </source>
</evidence>
<keyword evidence="2" id="KW-0444">Lipid biosynthesis</keyword>
<keyword evidence="5" id="KW-0443">Lipid metabolism</keyword>
<accession>A0A7R9BF12</accession>
<evidence type="ECO:0000256" key="2">
    <source>
        <dbReference type="ARBA" id="ARBA00022516"/>
    </source>
</evidence>
<evidence type="ECO:0000256" key="7">
    <source>
        <dbReference type="ARBA" id="ARBA00023264"/>
    </source>
</evidence>
<dbReference type="InterPro" id="IPR014729">
    <property type="entry name" value="Rossmann-like_a/b/a_fold"/>
</dbReference>
<dbReference type="GO" id="GO:0004306">
    <property type="term" value="F:ethanolamine-phosphate cytidylyltransferase activity"/>
    <property type="evidence" value="ECO:0007669"/>
    <property type="project" value="InterPro"/>
</dbReference>
<organism evidence="9">
    <name type="scientific">Notodromas monacha</name>
    <dbReference type="NCBI Taxonomy" id="399045"/>
    <lineage>
        <taxon>Eukaryota</taxon>
        <taxon>Metazoa</taxon>
        <taxon>Ecdysozoa</taxon>
        <taxon>Arthropoda</taxon>
        <taxon>Crustacea</taxon>
        <taxon>Oligostraca</taxon>
        <taxon>Ostracoda</taxon>
        <taxon>Podocopa</taxon>
        <taxon>Podocopida</taxon>
        <taxon>Cypridocopina</taxon>
        <taxon>Cypridoidea</taxon>
        <taxon>Cyprididae</taxon>
        <taxon>Notodromas</taxon>
    </lineage>
</organism>
<name>A0A7R9BF12_9CRUS</name>
<comment type="pathway">
    <text evidence="8">Phospholipid metabolism.</text>
</comment>
<dbReference type="PANTHER" id="PTHR45780:SF2">
    <property type="entry name" value="ETHANOLAMINE-PHOSPHATE CYTIDYLYLTRANSFERASE"/>
    <property type="match status" value="1"/>
</dbReference>